<feature type="non-terminal residue" evidence="1">
    <location>
        <position position="1"/>
    </location>
</feature>
<dbReference type="EMBL" id="CAJVPT010065937">
    <property type="protein sequence ID" value="CAG8772604.1"/>
    <property type="molecule type" value="Genomic_DNA"/>
</dbReference>
<evidence type="ECO:0000313" key="1">
    <source>
        <dbReference type="EMBL" id="CAG8772604.1"/>
    </source>
</evidence>
<proteinExistence type="predicted"/>
<keyword evidence="2" id="KW-1185">Reference proteome</keyword>
<name>A0ACA9R0Z8_9GLOM</name>
<gene>
    <name evidence="1" type="ORF">ACOLOM_LOCUS13885</name>
</gene>
<comment type="caution">
    <text evidence="1">The sequence shown here is derived from an EMBL/GenBank/DDBJ whole genome shotgun (WGS) entry which is preliminary data.</text>
</comment>
<reference evidence="1" key="1">
    <citation type="submission" date="2021-06" db="EMBL/GenBank/DDBJ databases">
        <authorList>
            <person name="Kallberg Y."/>
            <person name="Tangrot J."/>
            <person name="Rosling A."/>
        </authorList>
    </citation>
    <scope>NUCLEOTIDE SEQUENCE</scope>
    <source>
        <strain evidence="1">CL356</strain>
    </source>
</reference>
<protein>
    <submittedName>
        <fullName evidence="1">210_t:CDS:1</fullName>
    </submittedName>
</protein>
<sequence>DGFVSPFFPKHKETDVATLYSAASIKSVPVPIRQFGLVQQQEPVRSHTVSHSQSGFRSLLRRSITSFEGTPVGMAISPGQMSGKNTTMQQDEVEDAARLAYESREVAADAQPVRPRADFCIPGTQGIVRSVVLNDRWHALTVDTMGHVGVWDIARGQCIGKYEKVDVEEALRADAAKGSQKQEYKWSPREALEVVRERVEGEAV</sequence>
<evidence type="ECO:0000313" key="2">
    <source>
        <dbReference type="Proteomes" id="UP000789525"/>
    </source>
</evidence>
<feature type="non-terminal residue" evidence="1">
    <location>
        <position position="204"/>
    </location>
</feature>
<dbReference type="Proteomes" id="UP000789525">
    <property type="component" value="Unassembled WGS sequence"/>
</dbReference>
<organism evidence="1 2">
    <name type="scientific">Acaulospora colombiana</name>
    <dbReference type="NCBI Taxonomy" id="27376"/>
    <lineage>
        <taxon>Eukaryota</taxon>
        <taxon>Fungi</taxon>
        <taxon>Fungi incertae sedis</taxon>
        <taxon>Mucoromycota</taxon>
        <taxon>Glomeromycotina</taxon>
        <taxon>Glomeromycetes</taxon>
        <taxon>Diversisporales</taxon>
        <taxon>Acaulosporaceae</taxon>
        <taxon>Acaulospora</taxon>
    </lineage>
</organism>
<accession>A0ACA9R0Z8</accession>